<dbReference type="InterPro" id="IPR051173">
    <property type="entry name" value="Ca_channel_alpha-2/delta"/>
</dbReference>
<evidence type="ECO:0000313" key="1">
    <source>
        <dbReference type="Proteomes" id="UP000036681"/>
    </source>
</evidence>
<dbReference type="AlphaFoldDB" id="A0A9J2Q1K3"/>
<name>A0A9J2Q1K3_ASCLU</name>
<dbReference type="GO" id="GO:0005891">
    <property type="term" value="C:voltage-gated calcium channel complex"/>
    <property type="evidence" value="ECO:0007669"/>
    <property type="project" value="TreeGrafter"/>
</dbReference>
<evidence type="ECO:0000313" key="2">
    <source>
        <dbReference type="WBParaSite" id="ALUE_0001536001-mRNA-1"/>
    </source>
</evidence>
<dbReference type="PANTHER" id="PTHR10166:SF65">
    <property type="entry name" value="VWFA DOMAIN-CONTAINING PROTEIN"/>
    <property type="match status" value="1"/>
</dbReference>
<dbReference type="WBParaSite" id="ALUE_0001536001-mRNA-1">
    <property type="protein sequence ID" value="ALUE_0001536001-mRNA-1"/>
    <property type="gene ID" value="ALUE_0001536001"/>
</dbReference>
<sequence>MTVLHILATLGPNDYINAIWFNSRRESLLRGCAEGFIPATTRNKKLVGQILREHLDMIDERDQAQLVPALNLSFSLFNKGEINVTEVWKERMNIGSGGHKLIMLFTDGVEEWPVHIIASRRTLQLTDPIRVFGFSMGYGTGPMPALDYIACNTNATYAIVDSIADIRVFGFSMGYGTGPMPALDYIACNTNATYAIVDSIADVKRQSVSHLTKLSNVLAIAYAESPPAARPVTVTPQMDSQGAGPTLTISMPILNTMENGSGLLGVAGVDIRFKQIAKILPEHEQMYAFIVDNNGIAVYHPKLKIPKTEVYSVRRTACYDKRSRSRGGGRIQFGEADERVLRLMGLVDSIPTIDIAELEPDSERFREFRKVMIDRNCSNAPLLDGDREYRCRSVEGTPLTIGFVVFTDRSDTILKSDVPRPKNPQKALVGHYVPKRGLCRGDLDHVDMTERFNAFLEADKCEMDTRLPYALAAALNQWTESWPDLEENATCATNPLPENFDPLYHIASFVNTFNHITAFYPKCNFESLRPIRYPPPTKKLRLFAFNDNDKITITAYGEIFDSMYGRRLAVGGVQWTPQFIDAFFQNATADVPQWAVCYQRKRSCHLVLSDGFVVAGRRAQQHLSSVDALLFDYLLKKSLIRKLDIWLLMTSSIKRALAQPVMIGGTCQFSRIKHKELCSLEYPIYEIMLTEKHTFMLNDGVCSREITILPFPDISMHLFLTDNACANSTRKSIHSFTPRRISECERMTPMYRRRRTDLDYTRIHPQCERMTPMYRRRRTDLDYTRIHPQEYNAPCIAGSNILRATPIVIEYNAPCIAGSNILRATPIVIVIVAVLNTPYIQ</sequence>
<proteinExistence type="predicted"/>
<dbReference type="Gene3D" id="3.40.50.410">
    <property type="entry name" value="von Willebrand factor, type A domain"/>
    <property type="match status" value="1"/>
</dbReference>
<keyword evidence="1" id="KW-1185">Reference proteome</keyword>
<accession>A0A9J2Q1K3</accession>
<dbReference type="GO" id="GO:0005245">
    <property type="term" value="F:voltage-gated calcium channel activity"/>
    <property type="evidence" value="ECO:0007669"/>
    <property type="project" value="TreeGrafter"/>
</dbReference>
<dbReference type="PANTHER" id="PTHR10166">
    <property type="entry name" value="VOLTAGE-DEPENDENT CALCIUM CHANNEL SUBUNIT ALPHA-2/DELTA-RELATED"/>
    <property type="match status" value="1"/>
</dbReference>
<dbReference type="Proteomes" id="UP000036681">
    <property type="component" value="Unplaced"/>
</dbReference>
<organism evidence="1 2">
    <name type="scientific">Ascaris lumbricoides</name>
    <name type="common">Giant roundworm</name>
    <dbReference type="NCBI Taxonomy" id="6252"/>
    <lineage>
        <taxon>Eukaryota</taxon>
        <taxon>Metazoa</taxon>
        <taxon>Ecdysozoa</taxon>
        <taxon>Nematoda</taxon>
        <taxon>Chromadorea</taxon>
        <taxon>Rhabditida</taxon>
        <taxon>Spirurina</taxon>
        <taxon>Ascaridomorpha</taxon>
        <taxon>Ascaridoidea</taxon>
        <taxon>Ascarididae</taxon>
        <taxon>Ascaris</taxon>
    </lineage>
</organism>
<dbReference type="Gene3D" id="3.30.450.20">
    <property type="entry name" value="PAS domain"/>
    <property type="match status" value="1"/>
</dbReference>
<dbReference type="InterPro" id="IPR036465">
    <property type="entry name" value="vWFA_dom_sf"/>
</dbReference>
<reference evidence="2" key="1">
    <citation type="submission" date="2023-03" db="UniProtKB">
        <authorList>
            <consortium name="WormBaseParasite"/>
        </authorList>
    </citation>
    <scope>IDENTIFICATION</scope>
</reference>
<protein>
    <submittedName>
        <fullName evidence="2">VWFA domain-containing protein</fullName>
    </submittedName>
</protein>